<keyword evidence="1" id="KW-0812">Transmembrane</keyword>
<accession>A0ABN1TUF9</accession>
<comment type="caution">
    <text evidence="2">The sequence shown here is derived from an EMBL/GenBank/DDBJ whole genome shotgun (WGS) entry which is preliminary data.</text>
</comment>
<proteinExistence type="predicted"/>
<name>A0ABN1TUF9_9ACTN</name>
<dbReference type="RefSeq" id="WP_343994467.1">
    <property type="nucleotide sequence ID" value="NZ_BAAALG010000009.1"/>
</dbReference>
<keyword evidence="1" id="KW-1133">Transmembrane helix</keyword>
<evidence type="ECO:0000313" key="3">
    <source>
        <dbReference type="Proteomes" id="UP001501581"/>
    </source>
</evidence>
<feature type="transmembrane region" description="Helical" evidence="1">
    <location>
        <begin position="50"/>
        <end position="69"/>
    </location>
</feature>
<feature type="transmembrane region" description="Helical" evidence="1">
    <location>
        <begin position="74"/>
        <end position="93"/>
    </location>
</feature>
<reference evidence="2 3" key="1">
    <citation type="journal article" date="2019" name="Int. J. Syst. Evol. Microbiol.">
        <title>The Global Catalogue of Microorganisms (GCM) 10K type strain sequencing project: providing services to taxonomists for standard genome sequencing and annotation.</title>
        <authorList>
            <consortium name="The Broad Institute Genomics Platform"/>
            <consortium name="The Broad Institute Genome Sequencing Center for Infectious Disease"/>
            <person name="Wu L."/>
            <person name="Ma J."/>
        </authorList>
    </citation>
    <scope>NUCLEOTIDE SEQUENCE [LARGE SCALE GENOMIC DNA]</scope>
    <source>
        <strain evidence="2 3">JCM 13008</strain>
    </source>
</reference>
<gene>
    <name evidence="2" type="ORF">GCM10009668_22870</name>
</gene>
<organism evidence="2 3">
    <name type="scientific">Nocardioides dubius</name>
    <dbReference type="NCBI Taxonomy" id="317019"/>
    <lineage>
        <taxon>Bacteria</taxon>
        <taxon>Bacillati</taxon>
        <taxon>Actinomycetota</taxon>
        <taxon>Actinomycetes</taxon>
        <taxon>Propionibacteriales</taxon>
        <taxon>Nocardioidaceae</taxon>
        <taxon>Nocardioides</taxon>
    </lineage>
</organism>
<dbReference type="EMBL" id="BAAALG010000009">
    <property type="protein sequence ID" value="GAA1103470.1"/>
    <property type="molecule type" value="Genomic_DNA"/>
</dbReference>
<keyword evidence="1" id="KW-0472">Membrane</keyword>
<evidence type="ECO:0008006" key="4">
    <source>
        <dbReference type="Google" id="ProtNLM"/>
    </source>
</evidence>
<protein>
    <recommendedName>
        <fullName evidence="4">MFS transporter</fullName>
    </recommendedName>
</protein>
<feature type="transmembrane region" description="Helical" evidence="1">
    <location>
        <begin position="113"/>
        <end position="132"/>
    </location>
</feature>
<evidence type="ECO:0000256" key="1">
    <source>
        <dbReference type="SAM" id="Phobius"/>
    </source>
</evidence>
<feature type="transmembrane region" description="Helical" evidence="1">
    <location>
        <begin position="26"/>
        <end position="44"/>
    </location>
</feature>
<sequence length="188" mass="19435">MNRTHPAPGSGARVLVQAPGGIRLRAALSSVEIMVAVAAAHVWAGGELPALPWLLATAGLVYATGCALLRGRFALLPAAVGVGVAQFGLHHLLTAMSPDAAHAHGSMLGSMSGQMMLAHALGALATLVVWALRRRAFDALVLWAELLTSPLPTASRPVPTTGRRVPPIALRALRCLPRRGPPLSLLAA</sequence>
<keyword evidence="3" id="KW-1185">Reference proteome</keyword>
<dbReference type="Proteomes" id="UP001501581">
    <property type="component" value="Unassembled WGS sequence"/>
</dbReference>
<evidence type="ECO:0000313" key="2">
    <source>
        <dbReference type="EMBL" id="GAA1103470.1"/>
    </source>
</evidence>